<evidence type="ECO:0000313" key="1">
    <source>
        <dbReference type="EMBL" id="KAF8789427.1"/>
    </source>
</evidence>
<gene>
    <name evidence="1" type="ORF">HNY73_007365</name>
</gene>
<comment type="caution">
    <text evidence="1">The sequence shown here is derived from an EMBL/GenBank/DDBJ whole genome shotgun (WGS) entry which is preliminary data.</text>
</comment>
<reference evidence="1" key="1">
    <citation type="journal article" date="2020" name="bioRxiv">
        <title>Chromosome-level reference genome of the European wasp spider Argiope bruennichi: a resource for studies on range expansion and evolutionary adaptation.</title>
        <authorList>
            <person name="Sheffer M.M."/>
            <person name="Hoppe A."/>
            <person name="Krehenwinkel H."/>
            <person name="Uhl G."/>
            <person name="Kuss A.W."/>
            <person name="Jensen L."/>
            <person name="Jensen C."/>
            <person name="Gillespie R.G."/>
            <person name="Hoff K.J."/>
            <person name="Prost S."/>
        </authorList>
    </citation>
    <scope>NUCLEOTIDE SEQUENCE</scope>
</reference>
<dbReference type="AlphaFoldDB" id="A0A8T0FDQ6"/>
<proteinExistence type="predicted"/>
<name>A0A8T0FDQ6_ARGBR</name>
<keyword evidence="2" id="KW-1185">Reference proteome</keyword>
<reference evidence="1" key="2">
    <citation type="submission" date="2020-06" db="EMBL/GenBank/DDBJ databases">
        <authorList>
            <person name="Sheffer M."/>
        </authorList>
    </citation>
    <scope>NUCLEOTIDE SEQUENCE</scope>
</reference>
<dbReference type="PROSITE" id="PS51257">
    <property type="entry name" value="PROKAR_LIPOPROTEIN"/>
    <property type="match status" value="1"/>
</dbReference>
<evidence type="ECO:0008006" key="3">
    <source>
        <dbReference type="Google" id="ProtNLM"/>
    </source>
</evidence>
<evidence type="ECO:0000313" key="2">
    <source>
        <dbReference type="Proteomes" id="UP000807504"/>
    </source>
</evidence>
<dbReference type="Proteomes" id="UP000807504">
    <property type="component" value="Unassembled WGS sequence"/>
</dbReference>
<accession>A0A8T0FDQ6</accession>
<protein>
    <recommendedName>
        <fullName evidence="3">SWIM-type domain-containing protein</fullName>
    </recommendedName>
</protein>
<organism evidence="1 2">
    <name type="scientific">Argiope bruennichi</name>
    <name type="common">Wasp spider</name>
    <name type="synonym">Aranea bruennichi</name>
    <dbReference type="NCBI Taxonomy" id="94029"/>
    <lineage>
        <taxon>Eukaryota</taxon>
        <taxon>Metazoa</taxon>
        <taxon>Ecdysozoa</taxon>
        <taxon>Arthropoda</taxon>
        <taxon>Chelicerata</taxon>
        <taxon>Arachnida</taxon>
        <taxon>Araneae</taxon>
        <taxon>Araneomorphae</taxon>
        <taxon>Entelegynae</taxon>
        <taxon>Araneoidea</taxon>
        <taxon>Araneidae</taxon>
        <taxon>Argiope</taxon>
    </lineage>
</organism>
<dbReference type="EMBL" id="JABXBU010000012">
    <property type="protein sequence ID" value="KAF8789427.1"/>
    <property type="molecule type" value="Genomic_DNA"/>
</dbReference>
<sequence>MCECPMRCDECHVSIHMMVCACINYSIRFIICKHIHYVCEKKKNITRESETIQDQENLDNEDNLVIIENDPREKLEIEKSAIISHLQNECSKDFGCRKSKIVNQLKEVLVKAQNWDSAYPLPDVEKIKVLKACFDLSVV</sequence>